<feature type="transmembrane region" description="Helical" evidence="1">
    <location>
        <begin position="112"/>
        <end position="134"/>
    </location>
</feature>
<evidence type="ECO:0000313" key="2">
    <source>
        <dbReference type="EMBL" id="ACX30978.1"/>
    </source>
</evidence>
<evidence type="ECO:0000256" key="1">
    <source>
        <dbReference type="SAM" id="Phobius"/>
    </source>
</evidence>
<proteinExistence type="predicted"/>
<organism evidence="2">
    <name type="scientific">Euplotes crassus</name>
    <dbReference type="NCBI Taxonomy" id="5936"/>
    <lineage>
        <taxon>Eukaryota</taxon>
        <taxon>Sar</taxon>
        <taxon>Alveolata</taxon>
        <taxon>Ciliophora</taxon>
        <taxon>Intramacronucleata</taxon>
        <taxon>Spirotrichea</taxon>
        <taxon>Hypotrichia</taxon>
        <taxon>Euplotida</taxon>
        <taxon>Euplotidae</taxon>
        <taxon>Moneuplotes</taxon>
    </lineage>
</organism>
<name>D1LDR3_EUPCR</name>
<keyword evidence="2" id="KW-0496">Mitochondrion</keyword>
<keyword evidence="1" id="KW-0812">Transmembrane</keyword>
<geneLocation type="mitochondrion" evidence="2"/>
<sequence length="196" mass="23689">MVFFFYYLVSWGYTFIDPTLTLHTFTAVQSLFFSNFIFFLFTGIHFIFIFQLFFEYRKQGTYLPLFSKYLFVLTFVFFGFIYCKWSFFTYLFLYFLVISTQPLILKINNLIYLTHLFISWLLIFFVTTLSSPTILNLNVTDNYYLIRLSFFNDLIFSSGHFFFYNQFIVIDYSLSAIHSAIEKRLVGVSVNYRFWV</sequence>
<dbReference type="EMBL" id="GQ903131">
    <property type="protein sequence ID" value="ACX30978.1"/>
    <property type="molecule type" value="Genomic_DNA"/>
</dbReference>
<feature type="transmembrane region" description="Helical" evidence="1">
    <location>
        <begin position="32"/>
        <end position="54"/>
    </location>
</feature>
<feature type="transmembrane region" description="Helical" evidence="1">
    <location>
        <begin position="154"/>
        <end position="174"/>
    </location>
</feature>
<dbReference type="AlphaFoldDB" id="D1LDR3"/>
<accession>D1LDR3</accession>
<keyword evidence="1" id="KW-0472">Membrane</keyword>
<protein>
    <submittedName>
        <fullName evidence="2">Uncharacterized protein ORF197</fullName>
    </submittedName>
</protein>
<reference evidence="2" key="1">
    <citation type="journal article" date="2009" name="BMC Genomics">
        <title>The mitochondrial genomes of the ciliates Euplotes minuta and Euplotes crassus.</title>
        <authorList>
            <person name="de Graaf R.M."/>
            <person name="van Alen T.A."/>
            <person name="Dutilh B.E."/>
            <person name="Kuiper J.W."/>
            <person name="van Zoggel H.J."/>
            <person name="Huynh M.B."/>
            <person name="Gortz H.D."/>
            <person name="Huynen M.A."/>
            <person name="Hackstein J.H."/>
        </authorList>
    </citation>
    <scope>NUCLEOTIDE SEQUENCE</scope>
</reference>
<keyword evidence="1" id="KW-1133">Transmembrane helix</keyword>
<gene>
    <name evidence="2" type="primary">ORF197</name>
</gene>